<evidence type="ECO:0000313" key="8">
    <source>
        <dbReference type="EMBL" id="AAH78928.1"/>
    </source>
</evidence>
<protein>
    <recommendedName>
        <fullName evidence="7">Protein-tyrosine sulfotransferase</fullName>
        <ecNumber evidence="7">2.8.2.20</ecNumber>
    </recommendedName>
</protein>
<dbReference type="EC" id="2.8.2.20" evidence="7"/>
<dbReference type="Bgee" id="ENSRNOG00000000900">
    <property type="expression patterns" value="Expressed in liver and 20 other cell types or tissues"/>
</dbReference>
<evidence type="ECO:0000313" key="10">
    <source>
        <dbReference type="Proteomes" id="UP000002494"/>
    </source>
</evidence>
<dbReference type="PANTHER" id="PTHR12788:SF4">
    <property type="entry name" value="PROTEIN-TYROSINE SULFOTRANSFERASE 1"/>
    <property type="match status" value="1"/>
</dbReference>
<dbReference type="VEuPathDB" id="HostDB:ENSRNOG00000000900"/>
<dbReference type="SMR" id="Q6AYS9"/>
<evidence type="ECO:0000256" key="2">
    <source>
        <dbReference type="ARBA" id="ARBA00009988"/>
    </source>
</evidence>
<dbReference type="InterPro" id="IPR026634">
    <property type="entry name" value="TPST-like"/>
</dbReference>
<keyword evidence="10" id="KW-1185">Reference proteome</keyword>
<evidence type="ECO:0000256" key="3">
    <source>
        <dbReference type="ARBA" id="ARBA00022679"/>
    </source>
</evidence>
<accession>Q6AYS9</accession>
<evidence type="ECO:0000313" key="11">
    <source>
        <dbReference type="RGD" id="1308473"/>
    </source>
</evidence>
<evidence type="ECO:0000256" key="5">
    <source>
        <dbReference type="ARBA" id="ARBA00023180"/>
    </source>
</evidence>
<reference evidence="9" key="3">
    <citation type="submission" date="2012-02" db="UniProtKB">
        <authorList>
            <consortium name="Ensembl"/>
        </authorList>
    </citation>
    <scope>IDENTIFICATION</scope>
    <source>
        <strain evidence="9">Brown Norway</strain>
    </source>
</reference>
<dbReference type="Pfam" id="PF13469">
    <property type="entry name" value="Sulfotransfer_3"/>
    <property type="match status" value="1"/>
</dbReference>
<dbReference type="GO" id="GO:0005794">
    <property type="term" value="C:Golgi apparatus"/>
    <property type="evidence" value="ECO:0007669"/>
    <property type="project" value="UniProtKB-ARBA"/>
</dbReference>
<evidence type="ECO:0000256" key="4">
    <source>
        <dbReference type="ARBA" id="ARBA00023157"/>
    </source>
</evidence>
<evidence type="ECO:0000313" key="9">
    <source>
        <dbReference type="Ensembl" id="ENSRNOP00000001200"/>
    </source>
</evidence>
<dbReference type="Ensembl" id="ENSRNOT00000001200">
    <property type="protein sequence ID" value="ENSRNOP00000001200"/>
    <property type="gene ID" value="ENSRNOG00000000900"/>
</dbReference>
<sequence length="348" mass="39302">MVGKLKQNLLLACLVISSVTVFYLGQHAMECHHRIEERSQPARLENPKATVRTGLDIKANKTFTYHKNMPLIFIGGVPRSGTTLMRAMLDAHPDIRCGEETRVIPRILALKQMWSRSSKEKIRLDEAGVTDEVLDSAMQAFLLEVIVKHGEPAPYLCNKDPFALKSLTYLARLFPNAKFLLMVRDGRASVHSMISRKVTIAGFDLNSYRDCLTKWNRAIETMYNQCMEVGYKKCMLVHYEQLVLHPEEMIGKAGGVSLSKVERSTDQVIKPVNVGALSKWVGKIPPDVLQDMAVIAPMLAKLGYDPYANPPNYGKPDPKILENTRRVHKGEFQLPDFLKEKPQTEQVE</sequence>
<dbReference type="Gene3D" id="3.40.50.300">
    <property type="entry name" value="P-loop containing nucleotide triphosphate hydrolases"/>
    <property type="match status" value="1"/>
</dbReference>
<dbReference type="InterPro" id="IPR027417">
    <property type="entry name" value="P-loop_NTPase"/>
</dbReference>
<comment type="similarity">
    <text evidence="2 7">Belongs to the protein sulfotransferase family.</text>
</comment>
<dbReference type="ExpressionAtlas" id="Q6AYS9">
    <property type="expression patterns" value="baseline and differential"/>
</dbReference>
<comment type="function">
    <text evidence="1 7">Catalyzes the O-sulfation of tyrosine residues within acidic motifs of polypeptides, using 3'-phosphoadenylyl sulfate (PAPS) as cosubstrate.</text>
</comment>
<organism evidence="8">
    <name type="scientific">Rattus norvegicus</name>
    <name type="common">Rat</name>
    <dbReference type="NCBI Taxonomy" id="10116"/>
    <lineage>
        <taxon>Eukaryota</taxon>
        <taxon>Metazoa</taxon>
        <taxon>Chordata</taxon>
        <taxon>Craniata</taxon>
        <taxon>Vertebrata</taxon>
        <taxon>Euteleostomi</taxon>
        <taxon>Mammalia</taxon>
        <taxon>Eutheria</taxon>
        <taxon>Euarchontoglires</taxon>
        <taxon>Glires</taxon>
        <taxon>Rodentia</taxon>
        <taxon>Myomorpha</taxon>
        <taxon>Muroidea</taxon>
        <taxon>Muridae</taxon>
        <taxon>Murinae</taxon>
        <taxon>Rattus</taxon>
    </lineage>
</organism>
<dbReference type="EMBL" id="BC078928">
    <property type="protein sequence ID" value="AAH78928.1"/>
    <property type="molecule type" value="mRNA"/>
</dbReference>
<dbReference type="EMBL" id="AC113710">
    <property type="status" value="NOT_ANNOTATED_CDS"/>
    <property type="molecule type" value="Genomic_DNA"/>
</dbReference>
<keyword evidence="12" id="KW-1267">Proteomics identification</keyword>
<dbReference type="EMBL" id="AC116246">
    <property type="status" value="NOT_ANNOTATED_CDS"/>
    <property type="molecule type" value="Genomic_DNA"/>
</dbReference>
<comment type="catalytic activity">
    <reaction evidence="6 7">
        <text>L-tyrosyl-[protein] + 3'-phosphoadenylyl sulfate = O-sulfo-L-tyrosine-[protein] + adenosine 3',5'-bisphosphate + H(+)</text>
        <dbReference type="Rhea" id="RHEA:16801"/>
        <dbReference type="Rhea" id="RHEA-COMP:10136"/>
        <dbReference type="Rhea" id="RHEA-COMP:11688"/>
        <dbReference type="ChEBI" id="CHEBI:15378"/>
        <dbReference type="ChEBI" id="CHEBI:46858"/>
        <dbReference type="ChEBI" id="CHEBI:58339"/>
        <dbReference type="ChEBI" id="CHEBI:58343"/>
        <dbReference type="ChEBI" id="CHEBI:65286"/>
        <dbReference type="EC" id="2.8.2.20"/>
    </reaction>
</comment>
<dbReference type="GO" id="GO:0008476">
    <property type="term" value="F:protein-tyrosine sulfotransferase activity"/>
    <property type="evidence" value="ECO:0007669"/>
    <property type="project" value="UniProtKB-EC"/>
</dbReference>
<dbReference type="PANTHER" id="PTHR12788">
    <property type="entry name" value="PROTEIN-TYROSINE SULFOTRANSFERASE 2"/>
    <property type="match status" value="1"/>
</dbReference>
<dbReference type="RGD" id="1308473">
    <property type="gene designation" value="Tpst1"/>
</dbReference>
<evidence type="ECO:0000256" key="1">
    <source>
        <dbReference type="ARBA" id="ARBA00003886"/>
    </source>
</evidence>
<dbReference type="FunFam" id="3.40.50.300:FF:002853">
    <property type="entry name" value="Protein-tyrosine sulfotransferase"/>
    <property type="match status" value="1"/>
</dbReference>
<dbReference type="HOGENOM" id="CLU_046916_0_1_1"/>
<name>Q6AYS9_RAT</name>
<keyword evidence="4" id="KW-1015">Disulfide bond</keyword>
<keyword evidence="5" id="KW-0325">Glycoprotein</keyword>
<reference evidence="9 10" key="2">
    <citation type="journal article" date="2004" name="Nature">
        <title>Genome sequence of the Brown Norway rat yields insights into mammalian evolution.</title>
        <authorList>
            <consortium name="Rat Genome Sequencing Project Consortium"/>
            <person name="Gibbs R.A."/>
            <person name="Weinstock G.M."/>
            <person name="Metzker M.L."/>
            <person name="Muzny D.M."/>
            <person name="Sodergren E.J."/>
            <person name="Scherer S."/>
            <person name="Scott G."/>
            <person name="Steffen D."/>
            <person name="Worley K.C."/>
            <person name="Burch P.E."/>
            <person name="Okwuonu G."/>
            <person name="Hines S."/>
            <person name="Lewis L."/>
            <person name="Deramo C."/>
            <person name="Delgado O."/>
            <person name="Dugan-Rocha S."/>
            <person name="Miner G."/>
            <person name="Morgan M."/>
            <person name="Hawes A."/>
            <person name="Gill R."/>
            <person name="Holt R.A."/>
            <person name="Adams M.D."/>
            <person name="Amanatides P.G."/>
            <person name="Baden-Tillson H."/>
            <person name="Barnstead M."/>
            <person name="Chin S."/>
            <person name="Evans C.A."/>
            <person name="Ferriera S."/>
            <person name="Fosler C."/>
            <person name="Glodek A."/>
            <person name="Gu Z."/>
            <person name="Jennings D."/>
            <person name="Kraft C.L."/>
            <person name="Nguyen T."/>
            <person name="Pfannkoch C.M."/>
            <person name="Sitter C."/>
            <person name="Sutton G.G."/>
            <person name="Venter J.C."/>
            <person name="Woodage T."/>
            <person name="Smith D."/>
            <person name="Lee H.-M."/>
            <person name="Gustafson E."/>
            <person name="Cahill P."/>
            <person name="Kana A."/>
            <person name="Doucette-Stamm L."/>
            <person name="Weinstock K."/>
            <person name="Fechtel K."/>
            <person name="Weiss R.B."/>
            <person name="Dunn D.M."/>
            <person name="Green E.D."/>
            <person name="Blakesley R.W."/>
            <person name="Bouffard G.G."/>
            <person name="De Jong P.J."/>
            <person name="Osoegawa K."/>
            <person name="Zhu B."/>
            <person name="Marra M."/>
            <person name="Schein J."/>
            <person name="Bosdet I."/>
            <person name="Fjell C."/>
            <person name="Jones S."/>
            <person name="Krzywinski M."/>
            <person name="Mathewson C."/>
            <person name="Siddiqui A."/>
            <person name="Wye N."/>
            <person name="McPherson J."/>
            <person name="Zhao S."/>
            <person name="Fraser C.M."/>
            <person name="Shetty J."/>
            <person name="Shatsman S."/>
            <person name="Geer K."/>
            <person name="Chen Y."/>
            <person name="Abramzon S."/>
            <person name="Nierman W.C."/>
            <person name="Havlak P.H."/>
            <person name="Chen R."/>
            <person name="Durbin K.J."/>
            <person name="Egan A."/>
            <person name="Ren Y."/>
            <person name="Song X.-Z."/>
            <person name="Li B."/>
            <person name="Liu Y."/>
            <person name="Qin X."/>
            <person name="Cawley S."/>
            <person name="Cooney A.J."/>
            <person name="D'Souza L.M."/>
            <person name="Martin K."/>
            <person name="Wu J.Q."/>
            <person name="Gonzalez-Garay M.L."/>
            <person name="Jackson A.R."/>
            <person name="Kalafus K.J."/>
            <person name="McLeod M.P."/>
            <person name="Milosavljevic A."/>
            <person name="Virk D."/>
            <person name="Volkov A."/>
            <person name="Wheeler D.A."/>
            <person name="Zhang Z."/>
            <person name="Bailey J.A."/>
            <person name="Eichler E.E."/>
            <person name="Tuzun E."/>
            <person name="Birney E."/>
            <person name="Mongin E."/>
            <person name="Ureta-Vidal A."/>
            <person name="Woodwark C."/>
            <person name="Zdobnov E."/>
            <person name="Bork P."/>
            <person name="Suyama M."/>
            <person name="Torrents D."/>
            <person name="Alexandersson M."/>
            <person name="Trask B.J."/>
            <person name="Young J.M."/>
            <person name="Huang H."/>
            <person name="Wang H."/>
            <person name="Xing H."/>
            <person name="Daniels S."/>
            <person name="Gietzen D."/>
            <person name="Schmidt J."/>
            <person name="Stevens K."/>
            <person name="Vitt U."/>
            <person name="Wingrove J."/>
            <person name="Camara F."/>
            <person name="Mar Alba M."/>
            <person name="Abril J.F."/>
            <person name="Guigo R."/>
            <person name="Smit A."/>
            <person name="Dubchak I."/>
            <person name="Rubin E.M."/>
            <person name="Couronne O."/>
            <person name="Poliakov A."/>
            <person name="Huebner N."/>
            <person name="Ganten D."/>
            <person name="Goesele C."/>
            <person name="Hummel O."/>
            <person name="Kreitler T."/>
            <person name="Lee Y.-A."/>
            <person name="Monti J."/>
            <person name="Schulz H."/>
            <person name="Zimdahl H."/>
            <person name="Himmelbauer H."/>
            <person name="Lehrach H."/>
            <person name="Jacob H.J."/>
            <person name="Bromberg S."/>
            <person name="Gullings-Handley J."/>
            <person name="Jensen-Seaman M.I."/>
            <person name="Kwitek A.E."/>
            <person name="Lazar J."/>
            <person name="Pasko D."/>
            <person name="Tonellato P.J."/>
            <person name="Twigger S."/>
            <person name="Ponting C.P."/>
            <person name="Duarte J.M."/>
            <person name="Rice S."/>
            <person name="Goodstadt L."/>
            <person name="Beatson S.A."/>
            <person name="Emes R.D."/>
            <person name="Winter E.E."/>
            <person name="Webber C."/>
            <person name="Brandt P."/>
            <person name="Nyakatura G."/>
            <person name="Adetobi M."/>
            <person name="Chiaromonte F."/>
            <person name="Elnitski L."/>
            <person name="Eswara P."/>
            <person name="Hardison R.C."/>
            <person name="Hou M."/>
            <person name="Kolbe D."/>
            <person name="Makova K."/>
            <person name="Miller W."/>
            <person name="Nekrutenko A."/>
            <person name="Riemer C."/>
            <person name="Schwartz S."/>
            <person name="Taylor J."/>
            <person name="Yang S."/>
            <person name="Zhang Y."/>
            <person name="Lindpaintner K."/>
            <person name="Andrews T.D."/>
            <person name="Caccamo M."/>
            <person name="Clamp M."/>
            <person name="Clarke L."/>
            <person name="Curwen V."/>
            <person name="Durbin R.M."/>
            <person name="Eyras E."/>
            <person name="Searle S.M."/>
            <person name="Cooper G.M."/>
            <person name="Batzoglou S."/>
            <person name="Brudno M."/>
            <person name="Sidow A."/>
            <person name="Stone E.A."/>
            <person name="Payseur B.A."/>
            <person name="Bourque G."/>
            <person name="Lopez-Otin C."/>
            <person name="Puente X.S."/>
            <person name="Chakrabarti K."/>
            <person name="Chatterji S."/>
            <person name="Dewey C."/>
            <person name="Pachter L."/>
            <person name="Bray N."/>
            <person name="Yap V.B."/>
            <person name="Caspi A."/>
            <person name="Tesler G."/>
            <person name="Pevzner P.A."/>
            <person name="Haussler D."/>
            <person name="Roskin K.M."/>
            <person name="Baertsch R."/>
            <person name="Clawson H."/>
            <person name="Furey T.S."/>
            <person name="Hinrichs A.S."/>
            <person name="Karolchik D."/>
            <person name="Kent W.J."/>
            <person name="Rosenbloom K.R."/>
            <person name="Trumbower H."/>
            <person name="Weirauch M."/>
            <person name="Cooper D.N."/>
            <person name="Stenson P.D."/>
            <person name="Ma B."/>
            <person name="Brent M."/>
            <person name="Arumugam M."/>
            <person name="Shteynberg D."/>
            <person name="Copley R.R."/>
            <person name="Taylor M.S."/>
            <person name="Riethman H."/>
            <person name="Mudunuri U."/>
            <person name="Peterson J."/>
            <person name="Guyer M."/>
            <person name="Felsenfeld A."/>
            <person name="Old S."/>
            <person name="Mockrin S."/>
            <person name="Collins F.S."/>
        </authorList>
    </citation>
    <scope>NUCLEOTIDE SEQUENCE [LARGE SCALE GENOMIC DNA]</scope>
    <source>
        <strain evidence="9 10">Brown Norway</strain>
    </source>
</reference>
<evidence type="ECO:0007829" key="12">
    <source>
        <dbReference type="PeptideAtlas" id="Q6AYS9"/>
    </source>
</evidence>
<dbReference type="AlphaFoldDB" id="Q6AYS9"/>
<proteinExistence type="evidence at protein level"/>
<gene>
    <name evidence="8 9 11" type="primary">Tpst1</name>
</gene>
<dbReference type="Proteomes" id="UP000002494">
    <property type="component" value="Chromosome 12"/>
</dbReference>
<reference evidence="8" key="1">
    <citation type="journal article" date="2004" name="Genome Res.">
        <title>The status, quality, and expansion of the NIH full-length cDNA project: the Mammalian Gene Collection (MGC).</title>
        <authorList>
            <consortium name="The MGC Project Team"/>
            <person name="Gerhard D.S."/>
            <person name="Wagner L."/>
            <person name="Feingold E.A."/>
            <person name="Shenmen C.M."/>
            <person name="Grouse L.H."/>
            <person name="Schuler G."/>
            <person name="Klein S.L."/>
            <person name="Old S."/>
            <person name="Rasooly R."/>
            <person name="Good P."/>
            <person name="Guyer M."/>
            <person name="Peck A.M."/>
            <person name="Derge J.G."/>
            <person name="Lipman D."/>
            <person name="Collins F.S."/>
            <person name="Jang W."/>
            <person name="Sherry S."/>
            <person name="Feolo M."/>
            <person name="Misquitta L."/>
            <person name="Lee E."/>
            <person name="Rotmistrovsky K."/>
            <person name="Greenhut S.F."/>
            <person name="Schaefer C.F."/>
            <person name="Buetow K."/>
            <person name="Bonner T.I."/>
            <person name="Haussler D."/>
            <person name="Kent J."/>
            <person name="Kiekhaus M."/>
            <person name="Furey T."/>
            <person name="Brent M."/>
            <person name="Prange C."/>
            <person name="Schreiber K."/>
            <person name="Shapiro N."/>
            <person name="Bhat N.K."/>
            <person name="Hopkins R.F."/>
            <person name="Hsie F."/>
            <person name="Driscoll T."/>
            <person name="Soares M.B."/>
            <person name="Casavant T.L."/>
            <person name="Scheetz T.E."/>
            <person name="Brown-stein M.J."/>
            <person name="Usdin T.B."/>
            <person name="Toshiyuki S."/>
            <person name="Carninci P."/>
            <person name="Piao Y."/>
            <person name="Dudekula D.B."/>
            <person name="Ko M.S."/>
            <person name="Kawakami K."/>
            <person name="Suzuki Y."/>
            <person name="Sugano S."/>
            <person name="Gruber C.E."/>
            <person name="Smith M.R."/>
            <person name="Simmons B."/>
            <person name="Moore T."/>
            <person name="Waterman R."/>
            <person name="Johnson S.L."/>
            <person name="Ruan Y."/>
            <person name="Wei C.L."/>
            <person name="Mathavan S."/>
            <person name="Gunaratne P.H."/>
            <person name="Wu J."/>
            <person name="Garcia A.M."/>
            <person name="Hulyk S.W."/>
            <person name="Fuh E."/>
            <person name="Yuan Y."/>
            <person name="Sneed A."/>
            <person name="Kowis C."/>
            <person name="Hodgson A."/>
            <person name="Muzny D.M."/>
            <person name="McPherson J."/>
            <person name="Gibbs R.A."/>
            <person name="Fahey J."/>
            <person name="Helton E."/>
            <person name="Ketteman M."/>
            <person name="Madan A."/>
            <person name="Rodrigues S."/>
            <person name="Sanchez A."/>
            <person name="Whiting M."/>
            <person name="Madari A."/>
            <person name="Young A.C."/>
            <person name="Wetherby K.D."/>
            <person name="Granite S.J."/>
            <person name="Kwong P.N."/>
            <person name="Brinkley C.P."/>
            <person name="Pearson R.L."/>
            <person name="Bouffard G.G."/>
            <person name="Blakesly R.W."/>
            <person name="Green E.D."/>
            <person name="Dickson M.C."/>
            <person name="Rodriguez A.C."/>
            <person name="Grimwood J."/>
            <person name="Schmutz J."/>
            <person name="Myers R.M."/>
            <person name="Butterfield Y.S."/>
            <person name="Griffith M."/>
            <person name="Griffith O.L."/>
            <person name="Krzywinski M.I."/>
            <person name="Liao N."/>
            <person name="Morin R."/>
            <person name="Morrin R."/>
            <person name="Palmquist D."/>
            <person name="Petrescu A.S."/>
            <person name="Skalska U."/>
            <person name="Smailus D.E."/>
            <person name="Stott J.M."/>
            <person name="Schnerch A."/>
            <person name="Schein J.E."/>
            <person name="Jones S.J."/>
            <person name="Holt R.A."/>
            <person name="Baross A."/>
            <person name="Marra M.A."/>
            <person name="Clifton S."/>
            <person name="Makowski K.A."/>
            <person name="Bosak S."/>
            <person name="Malek J."/>
        </authorList>
    </citation>
    <scope>NUCLEOTIDE SEQUENCE [LARGE SCALE MRNA]</scope>
    <source>
        <tissue evidence="8">Kidney</tissue>
    </source>
</reference>
<dbReference type="SUPFAM" id="SSF52540">
    <property type="entry name" value="P-loop containing nucleoside triphosphate hydrolases"/>
    <property type="match status" value="1"/>
</dbReference>
<evidence type="ECO:0000256" key="7">
    <source>
        <dbReference type="RuleBase" id="RU365018"/>
    </source>
</evidence>
<keyword evidence="3 7" id="KW-0808">Transferase</keyword>
<dbReference type="GeneTree" id="ENSGT00390000006030"/>
<evidence type="ECO:0000256" key="6">
    <source>
        <dbReference type="ARBA" id="ARBA00048460"/>
    </source>
</evidence>